<dbReference type="SUPFAM" id="SSF53187">
    <property type="entry name" value="Zn-dependent exopeptidases"/>
    <property type="match status" value="1"/>
</dbReference>
<dbReference type="Pfam" id="PF01520">
    <property type="entry name" value="Amidase_3"/>
    <property type="match status" value="1"/>
</dbReference>
<dbReference type="PANTHER" id="PTHR30404">
    <property type="entry name" value="N-ACETYLMURAMOYL-L-ALANINE AMIDASE"/>
    <property type="match status" value="1"/>
</dbReference>
<dbReference type="InterPro" id="IPR050695">
    <property type="entry name" value="N-acetylmuramoyl_amidase_3"/>
</dbReference>
<evidence type="ECO:0000256" key="3">
    <source>
        <dbReference type="SAM" id="Phobius"/>
    </source>
</evidence>
<dbReference type="AlphaFoldDB" id="A0A1S6ITB4"/>
<dbReference type="OrthoDB" id="9772024at2"/>
<proteinExistence type="predicted"/>
<dbReference type="GO" id="GO:0009253">
    <property type="term" value="P:peptidoglycan catabolic process"/>
    <property type="evidence" value="ECO:0007669"/>
    <property type="project" value="InterPro"/>
</dbReference>
<feature type="region of interest" description="Disordered" evidence="2">
    <location>
        <begin position="241"/>
        <end position="272"/>
    </location>
</feature>
<feature type="compositionally biased region" description="Basic and acidic residues" evidence="2">
    <location>
        <begin position="244"/>
        <end position="259"/>
    </location>
</feature>
<evidence type="ECO:0000259" key="4">
    <source>
        <dbReference type="SMART" id="SM00646"/>
    </source>
</evidence>
<organism evidence="5 6">
    <name type="scientific">Desulforamulus ferrireducens</name>
    <dbReference type="NCBI Taxonomy" id="1833852"/>
    <lineage>
        <taxon>Bacteria</taxon>
        <taxon>Bacillati</taxon>
        <taxon>Bacillota</taxon>
        <taxon>Clostridia</taxon>
        <taxon>Eubacteriales</taxon>
        <taxon>Peptococcaceae</taxon>
        <taxon>Desulforamulus</taxon>
    </lineage>
</organism>
<dbReference type="STRING" id="1833852.B0537_02140"/>
<evidence type="ECO:0000313" key="5">
    <source>
        <dbReference type="EMBL" id="AQS58002.1"/>
    </source>
</evidence>
<evidence type="ECO:0000256" key="2">
    <source>
        <dbReference type="SAM" id="MobiDB-lite"/>
    </source>
</evidence>
<dbReference type="Gene3D" id="3.40.630.40">
    <property type="entry name" value="Zn-dependent exopeptidases"/>
    <property type="match status" value="1"/>
</dbReference>
<dbReference type="GO" id="GO:0030288">
    <property type="term" value="C:outer membrane-bounded periplasmic space"/>
    <property type="evidence" value="ECO:0007669"/>
    <property type="project" value="TreeGrafter"/>
</dbReference>
<keyword evidence="3" id="KW-0812">Transmembrane</keyword>
<dbReference type="InterPro" id="IPR002508">
    <property type="entry name" value="MurNAc-LAA_cat"/>
</dbReference>
<dbReference type="SMART" id="SM00646">
    <property type="entry name" value="Ami_3"/>
    <property type="match status" value="1"/>
</dbReference>
<dbReference type="RefSeq" id="WP_077712961.1">
    <property type="nucleotide sequence ID" value="NZ_CP019698.1"/>
</dbReference>
<keyword evidence="6" id="KW-1185">Reference proteome</keyword>
<reference evidence="5 6" key="1">
    <citation type="journal article" date="2016" name="Int. J. Syst. Evol. Microbiol.">
        <title>Desulfotomaculum ferrireducens sp. nov., a moderately thermophilic sulfate-reducing and dissimilatory Fe(III)-reducing bacterium isolated from compost.</title>
        <authorList>
            <person name="Yang G."/>
            <person name="Guo J."/>
            <person name="Zhuang L."/>
            <person name="Yuan Y."/>
            <person name="Zhou S."/>
        </authorList>
    </citation>
    <scope>NUCLEOTIDE SEQUENCE [LARGE SCALE GENOMIC DNA]</scope>
    <source>
        <strain evidence="5 6">GSS09</strain>
    </source>
</reference>
<gene>
    <name evidence="5" type="ORF">B0537_02140</name>
</gene>
<feature type="domain" description="MurNAc-LAA" evidence="4">
    <location>
        <begin position="125"/>
        <end position="235"/>
    </location>
</feature>
<feature type="transmembrane region" description="Helical" evidence="3">
    <location>
        <begin position="12"/>
        <end position="28"/>
    </location>
</feature>
<keyword evidence="1 5" id="KW-0378">Hydrolase</keyword>
<evidence type="ECO:0000313" key="6">
    <source>
        <dbReference type="Proteomes" id="UP000189464"/>
    </source>
</evidence>
<sequence>MTFIRALRVKKLYVVGFLALIILAVQLYKITVLKLEENHITAMSHVLANKIIVVDPGHGGRDPGKIGVSGVPEKEINLEVAKRLAMVLGQMGAAVILTRDTDIDLSDSSASGWHGKKRQDLSRRADIANERGADLFISIHCNAFTSPKEHGAQVFSHPDSQESKKLAECIQREMTTILGNTKRKAKQVDYYALSKTQMPAAIVEIGFVTNPKEDKLLQDPQYQSKVAWSIAAGIIKYYADEQPEGEKTPQDKNNEEILKTFKQHPGHYIPSP</sequence>
<dbReference type="KEGG" id="dfg:B0537_02140"/>
<evidence type="ECO:0000256" key="1">
    <source>
        <dbReference type="ARBA" id="ARBA00022801"/>
    </source>
</evidence>
<dbReference type="CDD" id="cd02696">
    <property type="entry name" value="MurNAc-LAA"/>
    <property type="match status" value="1"/>
</dbReference>
<protein>
    <submittedName>
        <fullName evidence="5">Cell wall hydrolase</fullName>
    </submittedName>
</protein>
<keyword evidence="3" id="KW-0472">Membrane</keyword>
<accession>A0A1S6ITB4</accession>
<dbReference type="GO" id="GO:0008745">
    <property type="term" value="F:N-acetylmuramoyl-L-alanine amidase activity"/>
    <property type="evidence" value="ECO:0007669"/>
    <property type="project" value="InterPro"/>
</dbReference>
<keyword evidence="3" id="KW-1133">Transmembrane helix</keyword>
<dbReference type="EMBL" id="CP019698">
    <property type="protein sequence ID" value="AQS58002.1"/>
    <property type="molecule type" value="Genomic_DNA"/>
</dbReference>
<dbReference type="PANTHER" id="PTHR30404:SF0">
    <property type="entry name" value="N-ACETYLMURAMOYL-L-ALANINE AMIDASE AMIC"/>
    <property type="match status" value="1"/>
</dbReference>
<dbReference type="Proteomes" id="UP000189464">
    <property type="component" value="Chromosome"/>
</dbReference>
<name>A0A1S6ITB4_9FIRM</name>